<reference evidence="1 2" key="1">
    <citation type="submission" date="2020-08" db="EMBL/GenBank/DDBJ databases">
        <title>Sequencing the genomes of 1000 actinobacteria strains.</title>
        <authorList>
            <person name="Klenk H.-P."/>
        </authorList>
    </citation>
    <scope>NUCLEOTIDE SEQUENCE [LARGE SCALE GENOMIC DNA]</scope>
    <source>
        <strain evidence="1 2">DSM 45272</strain>
    </source>
</reference>
<comment type="caution">
    <text evidence="1">The sequence shown here is derived from an EMBL/GenBank/DDBJ whole genome shotgun (WGS) entry which is preliminary data.</text>
</comment>
<gene>
    <name evidence="1" type="ORF">HDA45_000609</name>
</gene>
<dbReference type="EMBL" id="JACHMX010000001">
    <property type="protein sequence ID" value="MBB5850522.1"/>
    <property type="molecule type" value="Genomic_DNA"/>
</dbReference>
<name>A0A841AVY4_9PSEU</name>
<dbReference type="AlphaFoldDB" id="A0A841AVY4"/>
<dbReference type="Proteomes" id="UP000580861">
    <property type="component" value="Unassembled WGS sequence"/>
</dbReference>
<proteinExistence type="predicted"/>
<keyword evidence="2" id="KW-1185">Reference proteome</keyword>
<evidence type="ECO:0000313" key="1">
    <source>
        <dbReference type="EMBL" id="MBB5850522.1"/>
    </source>
</evidence>
<protein>
    <submittedName>
        <fullName evidence="1">Uncharacterized protein</fullName>
    </submittedName>
</protein>
<organism evidence="1 2">
    <name type="scientific">Amycolatopsis umgeniensis</name>
    <dbReference type="NCBI Taxonomy" id="336628"/>
    <lineage>
        <taxon>Bacteria</taxon>
        <taxon>Bacillati</taxon>
        <taxon>Actinomycetota</taxon>
        <taxon>Actinomycetes</taxon>
        <taxon>Pseudonocardiales</taxon>
        <taxon>Pseudonocardiaceae</taxon>
        <taxon>Amycolatopsis</taxon>
    </lineage>
</organism>
<evidence type="ECO:0000313" key="2">
    <source>
        <dbReference type="Proteomes" id="UP000580861"/>
    </source>
</evidence>
<accession>A0A841AVY4</accession>
<sequence>MRRLLLVSSVVTSALNVAEPLIAGEIGRALFDAVGPLLLTRNGGPRGLERGAA</sequence>
<dbReference type="RefSeq" id="WP_184891773.1">
    <property type="nucleotide sequence ID" value="NZ_JACHMX010000001.1"/>
</dbReference>